<dbReference type="SUPFAM" id="SSF48403">
    <property type="entry name" value="Ankyrin repeat"/>
    <property type="match status" value="1"/>
</dbReference>
<dbReference type="PROSITE" id="PS50297">
    <property type="entry name" value="ANK_REP_REGION"/>
    <property type="match status" value="2"/>
</dbReference>
<dbReference type="EMBL" id="GL832955">
    <property type="protein sequence ID" value="EGD72179.1"/>
    <property type="molecule type" value="Genomic_DNA"/>
</dbReference>
<dbReference type="SMART" id="SM00248">
    <property type="entry name" value="ANK"/>
    <property type="match status" value="2"/>
</dbReference>
<organism evidence="5">
    <name type="scientific">Salpingoeca rosetta (strain ATCC 50818 / BSB-021)</name>
    <dbReference type="NCBI Taxonomy" id="946362"/>
    <lineage>
        <taxon>Eukaryota</taxon>
        <taxon>Choanoflagellata</taxon>
        <taxon>Craspedida</taxon>
        <taxon>Salpingoecidae</taxon>
        <taxon>Salpingoeca</taxon>
    </lineage>
</organism>
<dbReference type="InterPro" id="IPR002110">
    <property type="entry name" value="Ankyrin_rpt"/>
</dbReference>
<dbReference type="OrthoDB" id="426293at2759"/>
<dbReference type="RefSeq" id="XP_004998751.1">
    <property type="nucleotide sequence ID" value="XM_004998694.1"/>
</dbReference>
<dbReference type="PROSITE" id="PS50088">
    <property type="entry name" value="ANK_REPEAT"/>
    <property type="match status" value="2"/>
</dbReference>
<dbReference type="PRINTS" id="PR01415">
    <property type="entry name" value="ANKYRIN"/>
</dbReference>
<evidence type="ECO:0000256" key="3">
    <source>
        <dbReference type="PROSITE-ProRule" id="PRU00023"/>
    </source>
</evidence>
<dbReference type="Proteomes" id="UP000007799">
    <property type="component" value="Unassembled WGS sequence"/>
</dbReference>
<dbReference type="PANTHER" id="PTHR24171">
    <property type="entry name" value="ANKYRIN REPEAT DOMAIN-CONTAINING PROTEIN 39-RELATED"/>
    <property type="match status" value="1"/>
</dbReference>
<dbReference type="InParanoid" id="F2TVT3"/>
<evidence type="ECO:0000313" key="4">
    <source>
        <dbReference type="EMBL" id="EGD72179.1"/>
    </source>
</evidence>
<dbReference type="InterPro" id="IPR036770">
    <property type="entry name" value="Ankyrin_rpt-contain_sf"/>
</dbReference>
<evidence type="ECO:0000256" key="2">
    <source>
        <dbReference type="ARBA" id="ARBA00023043"/>
    </source>
</evidence>
<keyword evidence="2 3" id="KW-0040">ANK repeat</keyword>
<dbReference type="Gene3D" id="1.25.40.20">
    <property type="entry name" value="Ankyrin repeat-containing domain"/>
    <property type="match status" value="1"/>
</dbReference>
<evidence type="ECO:0000313" key="5">
    <source>
        <dbReference type="Proteomes" id="UP000007799"/>
    </source>
</evidence>
<dbReference type="GeneID" id="16067692"/>
<dbReference type="AlphaFoldDB" id="F2TVT3"/>
<dbReference type="OMA" id="WEGHTRC"/>
<accession>F2TVT3</accession>
<dbReference type="eggNOG" id="KOG4214">
    <property type="taxonomic scope" value="Eukaryota"/>
</dbReference>
<feature type="repeat" description="ANK" evidence="3">
    <location>
        <begin position="33"/>
        <end position="65"/>
    </location>
</feature>
<dbReference type="KEGG" id="sre:PTSG_00202"/>
<evidence type="ECO:0000256" key="1">
    <source>
        <dbReference type="ARBA" id="ARBA00022737"/>
    </source>
</evidence>
<keyword evidence="1" id="KW-0677">Repeat</keyword>
<proteinExistence type="predicted"/>
<gene>
    <name evidence="4" type="ORF">PTSG_00202</name>
</gene>
<protein>
    <submittedName>
        <fullName evidence="4">Myotrophin</fullName>
    </submittedName>
</protein>
<sequence>MSGLQWSIKNGDLDAVKTAVEGENVDVNVELTGGRLPLTVAADMGQTDVAKYLIEKGADVNKKDGHGISALLAAVWEGHPDVVKVLLDAGADKSVKAPDGSSLISQAEDAAVKSLLQG</sequence>
<feature type="repeat" description="ANK" evidence="3">
    <location>
        <begin position="66"/>
        <end position="98"/>
    </location>
</feature>
<dbReference type="Pfam" id="PF12796">
    <property type="entry name" value="Ank_2"/>
    <property type="match status" value="1"/>
</dbReference>
<reference evidence="4" key="1">
    <citation type="submission" date="2009-08" db="EMBL/GenBank/DDBJ databases">
        <title>Annotation of Salpingoeca rosetta.</title>
        <authorList>
            <consortium name="The Broad Institute Genome Sequencing Platform"/>
            <person name="Russ C."/>
            <person name="Cuomo C."/>
            <person name="Burger G."/>
            <person name="Gray M.W."/>
            <person name="Holland P.W.H."/>
            <person name="King N."/>
            <person name="Lang F.B.F."/>
            <person name="Roger A.J."/>
            <person name="Ruiz-Trillo I."/>
            <person name="Young S.K."/>
            <person name="Zeng Q."/>
            <person name="Gargeya S."/>
            <person name="Alvarado L."/>
            <person name="Berlin A."/>
            <person name="Chapman S.B."/>
            <person name="Chen Z."/>
            <person name="Freedman E."/>
            <person name="Gellesch M."/>
            <person name="Goldberg J."/>
            <person name="Griggs A."/>
            <person name="Gujja S."/>
            <person name="Heilman E."/>
            <person name="Heiman D."/>
            <person name="Howarth C."/>
            <person name="Mehta T."/>
            <person name="Neiman D."/>
            <person name="Pearson M."/>
            <person name="Roberts A."/>
            <person name="Saif S."/>
            <person name="Shea T."/>
            <person name="Shenoy N."/>
            <person name="Sisk P."/>
            <person name="Stolte C."/>
            <person name="Sykes S."/>
            <person name="White J."/>
            <person name="Yandava C."/>
            <person name="Haas B."/>
            <person name="Nusbaum C."/>
            <person name="Birren B."/>
        </authorList>
    </citation>
    <scope>NUCLEOTIDE SEQUENCE [LARGE SCALE GENOMIC DNA]</scope>
    <source>
        <strain evidence="4">ATCC 50818</strain>
    </source>
</reference>
<dbReference type="STRING" id="946362.F2TVT3"/>
<keyword evidence="5" id="KW-1185">Reference proteome</keyword>
<name>F2TVT3_SALR5</name>